<dbReference type="SUPFAM" id="SSF52047">
    <property type="entry name" value="RNI-like"/>
    <property type="match status" value="1"/>
</dbReference>
<sequence>MPSRKDILSSDPNTKTIEFGPLSNAEVNGFNKFLVINKKGLTFFDEIFPVGSTHEQVRILYLLTTEATAAYVLTLPERFPDLQEFHWIDAYNTDIAKIEVDEQKAKLWEKVVIFKEEQSQGISKKILEHNGFPNLAELSVDYYSPSENNGKQLIEQLDKAPKLEKLKVGNMEMLLSDLALLNGKARNLETLHLSNIWHRKEKDNVSSIVAENLKHLKLEDMKRKDETLGYKLKLEPHWMNFIIDYFTKMEKLTIYHDPHQNGEVTKIRDLKEHAKVNYITLINHCLDKENVKYVTINP</sequence>
<gene>
    <name evidence="1" type="primary">PARPA_08590.1 scaffold 33405</name>
</gene>
<dbReference type="OrthoDB" id="10376871at2759"/>
<dbReference type="Proteomes" id="UP000054107">
    <property type="component" value="Unassembled WGS sequence"/>
</dbReference>
<dbReference type="InterPro" id="IPR032675">
    <property type="entry name" value="LRR_dom_sf"/>
</dbReference>
<protein>
    <submittedName>
        <fullName evidence="1">Uncharacterized protein</fullName>
    </submittedName>
</protein>
<proteinExistence type="predicted"/>
<accession>A0A0B7NGD7</accession>
<dbReference type="EMBL" id="LN731212">
    <property type="protein sequence ID" value="CEP14410.1"/>
    <property type="molecule type" value="Genomic_DNA"/>
</dbReference>
<evidence type="ECO:0000313" key="2">
    <source>
        <dbReference type="Proteomes" id="UP000054107"/>
    </source>
</evidence>
<reference evidence="1 2" key="1">
    <citation type="submission" date="2014-09" db="EMBL/GenBank/DDBJ databases">
        <authorList>
            <person name="Ellenberger Sabrina"/>
        </authorList>
    </citation>
    <scope>NUCLEOTIDE SEQUENCE [LARGE SCALE GENOMIC DNA]</scope>
    <source>
        <strain evidence="1 2">CBS 412.66</strain>
    </source>
</reference>
<dbReference type="Gene3D" id="3.80.10.10">
    <property type="entry name" value="Ribonuclease Inhibitor"/>
    <property type="match status" value="1"/>
</dbReference>
<organism evidence="1 2">
    <name type="scientific">Parasitella parasitica</name>
    <dbReference type="NCBI Taxonomy" id="35722"/>
    <lineage>
        <taxon>Eukaryota</taxon>
        <taxon>Fungi</taxon>
        <taxon>Fungi incertae sedis</taxon>
        <taxon>Mucoromycota</taxon>
        <taxon>Mucoromycotina</taxon>
        <taxon>Mucoromycetes</taxon>
        <taxon>Mucorales</taxon>
        <taxon>Mucorineae</taxon>
        <taxon>Mucoraceae</taxon>
        <taxon>Parasitella</taxon>
    </lineage>
</organism>
<evidence type="ECO:0000313" key="1">
    <source>
        <dbReference type="EMBL" id="CEP14410.1"/>
    </source>
</evidence>
<dbReference type="AlphaFoldDB" id="A0A0B7NGD7"/>
<keyword evidence="2" id="KW-1185">Reference proteome</keyword>
<name>A0A0B7NGD7_9FUNG</name>